<dbReference type="Proteomes" id="UP000801492">
    <property type="component" value="Unassembled WGS sequence"/>
</dbReference>
<evidence type="ECO:0008006" key="4">
    <source>
        <dbReference type="Google" id="ProtNLM"/>
    </source>
</evidence>
<dbReference type="Gene3D" id="3.30.420.10">
    <property type="entry name" value="Ribonuclease H-like superfamily/Ribonuclease H"/>
    <property type="match status" value="1"/>
</dbReference>
<evidence type="ECO:0000256" key="1">
    <source>
        <dbReference type="SAM" id="MobiDB-lite"/>
    </source>
</evidence>
<feature type="region of interest" description="Disordered" evidence="1">
    <location>
        <begin position="695"/>
        <end position="725"/>
    </location>
</feature>
<dbReference type="Pfam" id="PF03564">
    <property type="entry name" value="DUF1759"/>
    <property type="match status" value="1"/>
</dbReference>
<dbReference type="Gene3D" id="2.40.70.10">
    <property type="entry name" value="Acid Proteases"/>
    <property type="match status" value="1"/>
</dbReference>
<dbReference type="CDD" id="cd00303">
    <property type="entry name" value="retropepsin_like"/>
    <property type="match status" value="1"/>
</dbReference>
<reference evidence="2" key="1">
    <citation type="submission" date="2019-08" db="EMBL/GenBank/DDBJ databases">
        <title>The genome of the North American firefly Photinus pyralis.</title>
        <authorList>
            <consortium name="Photinus pyralis genome working group"/>
            <person name="Fallon T.R."/>
            <person name="Sander Lower S.E."/>
            <person name="Weng J.-K."/>
        </authorList>
    </citation>
    <scope>NUCLEOTIDE SEQUENCE</scope>
    <source>
        <strain evidence="2">TRF0915ILg1</strain>
        <tissue evidence="2">Whole body</tissue>
    </source>
</reference>
<accession>A0A8K0C7E9</accession>
<dbReference type="InterPro" id="IPR005312">
    <property type="entry name" value="DUF1759"/>
</dbReference>
<dbReference type="InterPro" id="IPR036397">
    <property type="entry name" value="RNaseH_sf"/>
</dbReference>
<dbReference type="EMBL" id="VTPC01090620">
    <property type="protein sequence ID" value="KAF2882380.1"/>
    <property type="molecule type" value="Genomic_DNA"/>
</dbReference>
<dbReference type="PANTHER" id="PTHR47331">
    <property type="entry name" value="PHD-TYPE DOMAIN-CONTAINING PROTEIN"/>
    <property type="match status" value="1"/>
</dbReference>
<keyword evidence="3" id="KW-1185">Reference proteome</keyword>
<dbReference type="AlphaFoldDB" id="A0A8K0C7E9"/>
<dbReference type="InterPro" id="IPR021109">
    <property type="entry name" value="Peptidase_aspartic_dom_sf"/>
</dbReference>
<evidence type="ECO:0000313" key="3">
    <source>
        <dbReference type="Proteomes" id="UP000801492"/>
    </source>
</evidence>
<gene>
    <name evidence="2" type="ORF">ILUMI_23800</name>
</gene>
<name>A0A8K0C7E9_IGNLU</name>
<sequence>MDTLVRQRGSVKDRLTRFEDYLRGIKTKIETNNRVLENSSITNRKSKDHESEAEHITEFDKKYYETISDAENILEKLFSHGNLPAKSSSVFSCHGVLITGPVAVTSDVVSINGGSQSSSSAVHKDLLINLIHENEAFTDVHKLHYLRASLTGKAAETVKSLAIGSANYQIAWDSMNVRFNNSRIFVHNHIKASFNIEVSAKESSVKLRQLIDSVKKNIRALDSLVNEENQRNAFLIYLIISKLDPTTTREFENKNDSDKFPSYEELIRFIEKKASLLETIDQRYQKPHAERLTAKAFVSTAICCPLCKDSHSLNSCESLKQFGLKERSEKAEELKVCYSCLAKGHFTGKCKSRYNCQRCKSRHHTLLHQVESVASVSSAEAEQPTVNLSAFGSNQTTVLLATAILRILDSGGNSHPARALLDSGSMSNFISGSLCKRLQLSRFPVKLQIREINSAATSTDSRCNVEVISNNSRFQIKSSCLVIPHITDNIPEAKVDITGCDLLANIHFADKKFNVPGKIDILLGASCFWKIVCIGRRSLGPGKPYCKQLDSDGLIAKTLLGTFLRKNLEDKPEQASNLKVNWHFVAPHAPHFGGLWEVSVKSVKYHIRHVAGNASLIFEEMYTQVKSILHSRSLCPLLTDPDDLNWKVIGVCTRFWCFYGSKKSINPIPKGSANSKAFVTEMNLGRVIALHPGKNTSVEGRQSKPPLASSSVPFSKVGPLPKDQV</sequence>
<comment type="caution">
    <text evidence="2">The sequence shown here is derived from an EMBL/GenBank/DDBJ whole genome shotgun (WGS) entry which is preliminary data.</text>
</comment>
<dbReference type="PANTHER" id="PTHR47331:SF5">
    <property type="entry name" value="RIBONUCLEASE H"/>
    <property type="match status" value="1"/>
</dbReference>
<organism evidence="2 3">
    <name type="scientific">Ignelater luminosus</name>
    <name type="common">Cucubano</name>
    <name type="synonym">Pyrophorus luminosus</name>
    <dbReference type="NCBI Taxonomy" id="2038154"/>
    <lineage>
        <taxon>Eukaryota</taxon>
        <taxon>Metazoa</taxon>
        <taxon>Ecdysozoa</taxon>
        <taxon>Arthropoda</taxon>
        <taxon>Hexapoda</taxon>
        <taxon>Insecta</taxon>
        <taxon>Pterygota</taxon>
        <taxon>Neoptera</taxon>
        <taxon>Endopterygota</taxon>
        <taxon>Coleoptera</taxon>
        <taxon>Polyphaga</taxon>
        <taxon>Elateriformia</taxon>
        <taxon>Elateroidea</taxon>
        <taxon>Elateridae</taxon>
        <taxon>Agrypninae</taxon>
        <taxon>Pyrophorini</taxon>
        <taxon>Ignelater</taxon>
    </lineage>
</organism>
<proteinExistence type="predicted"/>
<dbReference type="GO" id="GO:0003676">
    <property type="term" value="F:nucleic acid binding"/>
    <property type="evidence" value="ECO:0007669"/>
    <property type="project" value="InterPro"/>
</dbReference>
<protein>
    <recommendedName>
        <fullName evidence="4">Peptidase aspartic putative domain-containing protein</fullName>
    </recommendedName>
</protein>
<dbReference type="OrthoDB" id="8070059at2759"/>
<evidence type="ECO:0000313" key="2">
    <source>
        <dbReference type="EMBL" id="KAF2882380.1"/>
    </source>
</evidence>